<dbReference type="InterPro" id="IPR022643">
    <property type="entry name" value="De-COase2_C"/>
</dbReference>
<keyword evidence="3 5" id="KW-0663">Pyridoxal phosphate</keyword>
<protein>
    <submittedName>
        <fullName evidence="9">Ornithine decarboxylase</fullName>
    </submittedName>
</protein>
<dbReference type="SUPFAM" id="SSF50621">
    <property type="entry name" value="Alanine racemase C-terminal domain-like"/>
    <property type="match status" value="1"/>
</dbReference>
<dbReference type="Pfam" id="PF00278">
    <property type="entry name" value="Orn_DAP_Arg_deC"/>
    <property type="match status" value="1"/>
</dbReference>
<evidence type="ECO:0000259" key="8">
    <source>
        <dbReference type="Pfam" id="PF02784"/>
    </source>
</evidence>
<feature type="active site" description="Proton donor" evidence="5">
    <location>
        <position position="331"/>
    </location>
</feature>
<evidence type="ECO:0000313" key="9">
    <source>
        <dbReference type="EMBL" id="MCP1337290.1"/>
    </source>
</evidence>
<dbReference type="Gene3D" id="2.40.37.10">
    <property type="entry name" value="Lyase, Ornithine Decarboxylase, Chain A, domain 1"/>
    <property type="match status" value="1"/>
</dbReference>
<feature type="domain" description="Orn/DAP/Arg decarboxylase 2 N-terminal" evidence="8">
    <location>
        <begin position="31"/>
        <end position="263"/>
    </location>
</feature>
<dbReference type="PANTHER" id="PTHR11482">
    <property type="entry name" value="ARGININE/DIAMINOPIMELATE/ORNITHINE DECARBOXYLASE"/>
    <property type="match status" value="1"/>
</dbReference>
<dbReference type="InterPro" id="IPR022644">
    <property type="entry name" value="De-COase2_N"/>
</dbReference>
<evidence type="ECO:0000313" key="10">
    <source>
        <dbReference type="Proteomes" id="UP001055804"/>
    </source>
</evidence>
<evidence type="ECO:0000256" key="5">
    <source>
        <dbReference type="PIRSR" id="PIRSR600183-50"/>
    </source>
</evidence>
<dbReference type="EMBL" id="JAMZFT010000003">
    <property type="protein sequence ID" value="MCP1337290.1"/>
    <property type="molecule type" value="Genomic_DNA"/>
</dbReference>
<reference evidence="9" key="1">
    <citation type="submission" date="2022-06" db="EMBL/GenBank/DDBJ databases">
        <title>Isolation and Genomics of Futiania mangrovii gen. nov., sp. nov., a Rare and Metabolically-versatile member in the Class Alphaproteobacteria.</title>
        <authorList>
            <person name="Liu L."/>
            <person name="Huang W.-C."/>
            <person name="Pan J."/>
            <person name="Li J."/>
            <person name="Huang Y."/>
            <person name="Du H."/>
            <person name="Liu Y."/>
            <person name="Li M."/>
        </authorList>
    </citation>
    <scope>NUCLEOTIDE SEQUENCE</scope>
    <source>
        <strain evidence="9">FT118</strain>
    </source>
</reference>
<gene>
    <name evidence="9" type="ORF">NJQ99_12785</name>
</gene>
<dbReference type="InterPro" id="IPR000183">
    <property type="entry name" value="Orn/DAP/Arg_de-COase"/>
</dbReference>
<dbReference type="GO" id="GO:0005737">
    <property type="term" value="C:cytoplasm"/>
    <property type="evidence" value="ECO:0007669"/>
    <property type="project" value="TreeGrafter"/>
</dbReference>
<feature type="domain" description="Orn/DAP/Arg decarboxylase 2 C-terminal" evidence="7">
    <location>
        <begin position="264"/>
        <end position="359"/>
    </location>
</feature>
<dbReference type="GO" id="GO:0033387">
    <property type="term" value="P:putrescine biosynthetic process from arginine, via ornithine"/>
    <property type="evidence" value="ECO:0007669"/>
    <property type="project" value="TreeGrafter"/>
</dbReference>
<dbReference type="Gene3D" id="3.20.20.10">
    <property type="entry name" value="Alanine racemase"/>
    <property type="match status" value="1"/>
</dbReference>
<dbReference type="RefSeq" id="WP_269333259.1">
    <property type="nucleotide sequence ID" value="NZ_JAMZFT010000003.1"/>
</dbReference>
<accession>A0A9J6PML2</accession>
<keyword evidence="4" id="KW-0456">Lyase</keyword>
<sequence length="393" mass="41638">MDRYATTDDAIADLQPAAPVYCFRPQEAAKAARTFLAQFPGTVAYAVKTNPDPIVLTAVAHAGLEAFDVASIAEMRAVRAISPKAELFYMHPVKSRPEVVAALQSYGVRSLSLDHRAELEKILDVAKAAEIDPSELTLFVRLATQSSAAYELSKKFGADTREAAALLKAIAKAGAKAALCFHVGSQSEGGAAFEAAVARAAAVRDAAGVPLAALSVGGGFPAPYADGLPEPLERILDRVVAAVRTHGFGGVRLIAEPGRAIAAAALSVVVQVTLRKGKRLHINDGVWGTLSDAWTGKLSLPVRLIRGAHLPRRKLAEDMAPEAFRIMGATCDSVDILPKPFLLPPDVDEGDWIEVGQVGAYSLSLRTWFNGFYPNDFVEIEGAFGAEAARKAA</sequence>
<organism evidence="9 10">
    <name type="scientific">Futiania mangrovi</name>
    <dbReference type="NCBI Taxonomy" id="2959716"/>
    <lineage>
        <taxon>Bacteria</taxon>
        <taxon>Pseudomonadati</taxon>
        <taxon>Pseudomonadota</taxon>
        <taxon>Alphaproteobacteria</taxon>
        <taxon>Futianiales</taxon>
        <taxon>Futianiaceae</taxon>
        <taxon>Futiania</taxon>
    </lineage>
</organism>
<dbReference type="InterPro" id="IPR009006">
    <property type="entry name" value="Ala_racemase/Decarboxylase_C"/>
</dbReference>
<feature type="modified residue" description="N6-(pyridoxal phosphate)lysine" evidence="5">
    <location>
        <position position="48"/>
    </location>
</feature>
<proteinExistence type="inferred from homology"/>
<comment type="cofactor">
    <cofactor evidence="1 5">
        <name>pyridoxal 5'-phosphate</name>
        <dbReference type="ChEBI" id="CHEBI:597326"/>
    </cofactor>
</comment>
<evidence type="ECO:0000256" key="4">
    <source>
        <dbReference type="ARBA" id="ARBA00023239"/>
    </source>
</evidence>
<comment type="caution">
    <text evidence="9">The sequence shown here is derived from an EMBL/GenBank/DDBJ whole genome shotgun (WGS) entry which is preliminary data.</text>
</comment>
<dbReference type="Proteomes" id="UP001055804">
    <property type="component" value="Unassembled WGS sequence"/>
</dbReference>
<dbReference type="PANTHER" id="PTHR11482:SF6">
    <property type="entry name" value="ORNITHINE DECARBOXYLASE 1-RELATED"/>
    <property type="match status" value="1"/>
</dbReference>
<dbReference type="PRINTS" id="PR01179">
    <property type="entry name" value="ODADCRBXLASE"/>
</dbReference>
<evidence type="ECO:0000256" key="1">
    <source>
        <dbReference type="ARBA" id="ARBA00001933"/>
    </source>
</evidence>
<dbReference type="SUPFAM" id="SSF51419">
    <property type="entry name" value="PLP-binding barrel"/>
    <property type="match status" value="1"/>
</dbReference>
<evidence type="ECO:0000256" key="6">
    <source>
        <dbReference type="RuleBase" id="RU003737"/>
    </source>
</evidence>
<evidence type="ECO:0000256" key="3">
    <source>
        <dbReference type="ARBA" id="ARBA00022898"/>
    </source>
</evidence>
<keyword evidence="10" id="KW-1185">Reference proteome</keyword>
<comment type="similarity">
    <text evidence="2 6">Belongs to the Orn/Lys/Arg decarboxylase class-II family.</text>
</comment>
<name>A0A9J6PML2_9PROT</name>
<dbReference type="InterPro" id="IPR029066">
    <property type="entry name" value="PLP-binding_barrel"/>
</dbReference>
<dbReference type="InterPro" id="IPR002433">
    <property type="entry name" value="Orn_de-COase"/>
</dbReference>
<evidence type="ECO:0000259" key="7">
    <source>
        <dbReference type="Pfam" id="PF00278"/>
    </source>
</evidence>
<dbReference type="AlphaFoldDB" id="A0A9J6PML2"/>
<dbReference type="GO" id="GO:0004586">
    <property type="term" value="F:ornithine decarboxylase activity"/>
    <property type="evidence" value="ECO:0007669"/>
    <property type="project" value="TreeGrafter"/>
</dbReference>
<dbReference type="Pfam" id="PF02784">
    <property type="entry name" value="Orn_Arg_deC_N"/>
    <property type="match status" value="1"/>
</dbReference>
<evidence type="ECO:0000256" key="2">
    <source>
        <dbReference type="ARBA" id="ARBA00008872"/>
    </source>
</evidence>